<dbReference type="PANTHER" id="PTHR43798">
    <property type="entry name" value="MONOACYLGLYCEROL LIPASE"/>
    <property type="match status" value="1"/>
</dbReference>
<evidence type="ECO:0000313" key="3">
    <source>
        <dbReference type="EMBL" id="GGE22100.1"/>
    </source>
</evidence>
<dbReference type="Pfam" id="PF00561">
    <property type="entry name" value="Abhydrolase_1"/>
    <property type="match status" value="1"/>
</dbReference>
<dbReference type="SUPFAM" id="SSF53474">
    <property type="entry name" value="alpha/beta-Hydrolases"/>
    <property type="match status" value="1"/>
</dbReference>
<dbReference type="PRINTS" id="PR00111">
    <property type="entry name" value="ABHYDROLASE"/>
</dbReference>
<keyword evidence="4" id="KW-1185">Reference proteome</keyword>
<dbReference type="EMBL" id="BMJM01000019">
    <property type="protein sequence ID" value="GGE22100.1"/>
    <property type="molecule type" value="Genomic_DNA"/>
</dbReference>
<sequence length="250" mass="26310">MTPQSVAVERDPVEGGRTALVLLHHFGGSARTWQPFIECIGDRRRCIALDLPGFGRQVGRPGPYTVAAMADHVAASIVELGLDRFTLVGHSMGGKVALALAARRPAGLRSLVLLAPSPPSAEPIGHQQRKTLLAAWGARPALADIVDAATLRTLSVDVRALLIEDMLSVARQAWRGWLLAGSREDITALMARIDVPVCVMSGDGDTAIPTAVIEAELLPRLANAALLVIAGAGHLLPIEATAEVANTTIL</sequence>
<comment type="caution">
    <text evidence="3">The sequence shown here is derived from an EMBL/GenBank/DDBJ whole genome shotgun (WGS) entry which is preliminary data.</text>
</comment>
<dbReference type="InterPro" id="IPR050266">
    <property type="entry name" value="AB_hydrolase_sf"/>
</dbReference>
<dbReference type="Gene3D" id="3.40.50.1820">
    <property type="entry name" value="alpha/beta hydrolase"/>
    <property type="match status" value="1"/>
</dbReference>
<reference evidence="3" key="2">
    <citation type="submission" date="2020-09" db="EMBL/GenBank/DDBJ databases">
        <authorList>
            <person name="Sun Q."/>
            <person name="Zhou Y."/>
        </authorList>
    </citation>
    <scope>NUCLEOTIDE SEQUENCE</scope>
    <source>
        <strain evidence="3">CGMCC 1.15519</strain>
    </source>
</reference>
<feature type="domain" description="AB hydrolase-1" evidence="2">
    <location>
        <begin position="19"/>
        <end position="127"/>
    </location>
</feature>
<dbReference type="GO" id="GO:0016787">
    <property type="term" value="F:hydrolase activity"/>
    <property type="evidence" value="ECO:0007669"/>
    <property type="project" value="UniProtKB-KW"/>
</dbReference>
<keyword evidence="1 3" id="KW-0378">Hydrolase</keyword>
<dbReference type="InterPro" id="IPR029058">
    <property type="entry name" value="AB_hydrolase_fold"/>
</dbReference>
<dbReference type="InterPro" id="IPR000073">
    <property type="entry name" value="AB_hydrolase_1"/>
</dbReference>
<name>A0A917A1L6_9SPHN</name>
<evidence type="ECO:0000256" key="1">
    <source>
        <dbReference type="ARBA" id="ARBA00022801"/>
    </source>
</evidence>
<dbReference type="AlphaFoldDB" id="A0A917A1L6"/>
<gene>
    <name evidence="3" type="ORF">GCM10011529_30900</name>
</gene>
<reference evidence="3" key="1">
    <citation type="journal article" date="2014" name="Int. J. Syst. Evol. Microbiol.">
        <title>Complete genome sequence of Corynebacterium casei LMG S-19264T (=DSM 44701T), isolated from a smear-ripened cheese.</title>
        <authorList>
            <consortium name="US DOE Joint Genome Institute (JGI-PGF)"/>
            <person name="Walter F."/>
            <person name="Albersmeier A."/>
            <person name="Kalinowski J."/>
            <person name="Ruckert C."/>
        </authorList>
    </citation>
    <scope>NUCLEOTIDE SEQUENCE</scope>
    <source>
        <strain evidence="3">CGMCC 1.15519</strain>
    </source>
</reference>
<evidence type="ECO:0000259" key="2">
    <source>
        <dbReference type="Pfam" id="PF00561"/>
    </source>
</evidence>
<protein>
    <submittedName>
        <fullName evidence="3">Hydrolase</fullName>
    </submittedName>
</protein>
<proteinExistence type="predicted"/>
<dbReference type="Proteomes" id="UP000635071">
    <property type="component" value="Unassembled WGS sequence"/>
</dbReference>
<dbReference type="GO" id="GO:0016020">
    <property type="term" value="C:membrane"/>
    <property type="evidence" value="ECO:0007669"/>
    <property type="project" value="TreeGrafter"/>
</dbReference>
<organism evidence="3 4">
    <name type="scientific">Sandarakinorhabdus glacialis</name>
    <dbReference type="NCBI Taxonomy" id="1614636"/>
    <lineage>
        <taxon>Bacteria</taxon>
        <taxon>Pseudomonadati</taxon>
        <taxon>Pseudomonadota</taxon>
        <taxon>Alphaproteobacteria</taxon>
        <taxon>Sphingomonadales</taxon>
        <taxon>Sphingosinicellaceae</taxon>
        <taxon>Sandarakinorhabdus</taxon>
    </lineage>
</organism>
<accession>A0A917A1L6</accession>
<evidence type="ECO:0000313" key="4">
    <source>
        <dbReference type="Proteomes" id="UP000635071"/>
    </source>
</evidence>
<dbReference type="PANTHER" id="PTHR43798:SF31">
    <property type="entry name" value="AB HYDROLASE SUPERFAMILY PROTEIN YCLE"/>
    <property type="match status" value="1"/>
</dbReference>